<dbReference type="InterPro" id="IPR003313">
    <property type="entry name" value="AraC-bd"/>
</dbReference>
<evidence type="ECO:0000256" key="3">
    <source>
        <dbReference type="ARBA" id="ARBA00023159"/>
    </source>
</evidence>
<comment type="caution">
    <text evidence="6">The sequence shown here is derived from an EMBL/GenBank/DDBJ whole genome shotgun (WGS) entry which is preliminary data.</text>
</comment>
<dbReference type="Pfam" id="PF12833">
    <property type="entry name" value="HTH_18"/>
    <property type="match status" value="1"/>
</dbReference>
<dbReference type="PANTHER" id="PTHR46796">
    <property type="entry name" value="HTH-TYPE TRANSCRIPTIONAL ACTIVATOR RHAS-RELATED"/>
    <property type="match status" value="1"/>
</dbReference>
<name>A0A9D1P5F9_9FIRM</name>
<reference evidence="6" key="2">
    <citation type="journal article" date="2021" name="PeerJ">
        <title>Extensive microbial diversity within the chicken gut microbiome revealed by metagenomics and culture.</title>
        <authorList>
            <person name="Gilroy R."/>
            <person name="Ravi A."/>
            <person name="Getino M."/>
            <person name="Pursley I."/>
            <person name="Horton D.L."/>
            <person name="Alikhan N.F."/>
            <person name="Baker D."/>
            <person name="Gharbi K."/>
            <person name="Hall N."/>
            <person name="Watson M."/>
            <person name="Adriaenssens E.M."/>
            <person name="Foster-Nyarko E."/>
            <person name="Jarju S."/>
            <person name="Secka A."/>
            <person name="Antonio M."/>
            <person name="Oren A."/>
            <person name="Chaudhuri R.R."/>
            <person name="La Ragione R."/>
            <person name="Hildebrand F."/>
            <person name="Pallen M.J."/>
        </authorList>
    </citation>
    <scope>NUCLEOTIDE SEQUENCE</scope>
    <source>
        <strain evidence="6">CHK183-6373</strain>
    </source>
</reference>
<dbReference type="PROSITE" id="PS00041">
    <property type="entry name" value="HTH_ARAC_FAMILY_1"/>
    <property type="match status" value="1"/>
</dbReference>
<dbReference type="Proteomes" id="UP000886884">
    <property type="component" value="Unassembled WGS sequence"/>
</dbReference>
<keyword evidence="4" id="KW-0804">Transcription</keyword>
<dbReference type="InterPro" id="IPR050204">
    <property type="entry name" value="AraC_XylS_family_regulators"/>
</dbReference>
<keyword evidence="2" id="KW-0238">DNA-binding</keyword>
<proteinExistence type="predicted"/>
<dbReference type="SUPFAM" id="SSF51215">
    <property type="entry name" value="Regulatory protein AraC"/>
    <property type="match status" value="1"/>
</dbReference>
<evidence type="ECO:0000313" key="6">
    <source>
        <dbReference type="EMBL" id="HIV26632.1"/>
    </source>
</evidence>
<protein>
    <submittedName>
        <fullName evidence="6">Helix-turn-helix domain-containing protein</fullName>
    </submittedName>
</protein>
<dbReference type="PRINTS" id="PR00032">
    <property type="entry name" value="HTHARAC"/>
</dbReference>
<dbReference type="SUPFAM" id="SSF46689">
    <property type="entry name" value="Homeodomain-like"/>
    <property type="match status" value="2"/>
</dbReference>
<dbReference type="SMART" id="SM00342">
    <property type="entry name" value="HTH_ARAC"/>
    <property type="match status" value="1"/>
</dbReference>
<dbReference type="InterPro" id="IPR018060">
    <property type="entry name" value="HTH_AraC"/>
</dbReference>
<dbReference type="InterPro" id="IPR009057">
    <property type="entry name" value="Homeodomain-like_sf"/>
</dbReference>
<evidence type="ECO:0000256" key="1">
    <source>
        <dbReference type="ARBA" id="ARBA00023015"/>
    </source>
</evidence>
<sequence length="279" mass="31656">MESQSYYRLLGVSDNICRMDTPLCVNCAGLCVMRQPFISHFPTGREDFYLQYMVDGEMDILLDGKLGILRPGEAVLHFPHTEYWYAMRGEQPVAYYWAHFTGSLAETLVEKCRFANQKPLNVGVHGSIAVRFESVFRDFIERDACFEVAACAGVVALLTEIARRAETGGRAPVDDERISRAIAHLHRSYSQPVSVDEMAAHAHLSSSRFRRLFHQRTGFSPLEYLTRLRLNHASQLMAETALSIAEIARAVGYEDPLYFSRLFRCKMGVSPTEFRQSKA</sequence>
<evidence type="ECO:0000259" key="5">
    <source>
        <dbReference type="PROSITE" id="PS01124"/>
    </source>
</evidence>
<keyword evidence="3" id="KW-0010">Activator</keyword>
<dbReference type="PANTHER" id="PTHR46796:SF7">
    <property type="entry name" value="ARAC FAMILY TRANSCRIPTIONAL REGULATOR"/>
    <property type="match status" value="1"/>
</dbReference>
<keyword evidence="1" id="KW-0805">Transcription regulation</keyword>
<dbReference type="InterPro" id="IPR020449">
    <property type="entry name" value="Tscrpt_reg_AraC-type_HTH"/>
</dbReference>
<organism evidence="6 7">
    <name type="scientific">Candidatus Ornithocaccomicrobium faecavium</name>
    <dbReference type="NCBI Taxonomy" id="2840890"/>
    <lineage>
        <taxon>Bacteria</taxon>
        <taxon>Bacillati</taxon>
        <taxon>Bacillota</taxon>
        <taxon>Clostridia</taxon>
        <taxon>Candidatus Ornithocaccomicrobium</taxon>
    </lineage>
</organism>
<dbReference type="InterPro" id="IPR018062">
    <property type="entry name" value="HTH_AraC-typ_CS"/>
</dbReference>
<dbReference type="EMBL" id="DVOT01000028">
    <property type="protein sequence ID" value="HIV26632.1"/>
    <property type="molecule type" value="Genomic_DNA"/>
</dbReference>
<dbReference type="GO" id="GO:0043565">
    <property type="term" value="F:sequence-specific DNA binding"/>
    <property type="evidence" value="ECO:0007669"/>
    <property type="project" value="InterPro"/>
</dbReference>
<evidence type="ECO:0000256" key="4">
    <source>
        <dbReference type="ARBA" id="ARBA00023163"/>
    </source>
</evidence>
<dbReference type="Gene3D" id="1.10.10.60">
    <property type="entry name" value="Homeodomain-like"/>
    <property type="match status" value="2"/>
</dbReference>
<evidence type="ECO:0000256" key="2">
    <source>
        <dbReference type="ARBA" id="ARBA00023125"/>
    </source>
</evidence>
<accession>A0A9D1P5F9</accession>
<dbReference type="InterPro" id="IPR037923">
    <property type="entry name" value="HTH-like"/>
</dbReference>
<dbReference type="Pfam" id="PF02311">
    <property type="entry name" value="AraC_binding"/>
    <property type="match status" value="1"/>
</dbReference>
<dbReference type="GO" id="GO:0003700">
    <property type="term" value="F:DNA-binding transcription factor activity"/>
    <property type="evidence" value="ECO:0007669"/>
    <property type="project" value="InterPro"/>
</dbReference>
<feature type="domain" description="HTH araC/xylS-type" evidence="5">
    <location>
        <begin position="179"/>
        <end position="277"/>
    </location>
</feature>
<dbReference type="AlphaFoldDB" id="A0A9D1P5F9"/>
<reference evidence="6" key="1">
    <citation type="submission" date="2020-10" db="EMBL/GenBank/DDBJ databases">
        <authorList>
            <person name="Gilroy R."/>
        </authorList>
    </citation>
    <scope>NUCLEOTIDE SEQUENCE</scope>
    <source>
        <strain evidence="6">CHK183-6373</strain>
    </source>
</reference>
<evidence type="ECO:0000313" key="7">
    <source>
        <dbReference type="Proteomes" id="UP000886884"/>
    </source>
</evidence>
<dbReference type="PROSITE" id="PS01124">
    <property type="entry name" value="HTH_ARAC_FAMILY_2"/>
    <property type="match status" value="1"/>
</dbReference>
<gene>
    <name evidence="6" type="ORF">IAA64_01570</name>
</gene>